<sequence>MAVSARAQAELCRLRSDIARLEGRMSEAEKLSLDGAPADAKGTMAAGPAAARLASDRLSLGVPELDTLLQGGLARAALHEIRTAETRDASAAAGFVLALLASAREGEKAAPGTVLWVSSAESRRETGTLYGPGLAAMGLDPARIVWVEAARPVDAVWAFEAGLACKGLSFAVCELRRAACLDLTATRRAALRARETGVTGFLLRVASPAEPSAAETRWRLSARPAGQIGALANGVGRTAWRLDLEKNRLGRTGAFIVEWNGHERRFATRSLAEDFSGLALPIDRSVGSLARSDAAANPLPLAAASADGSAAAAGAERPGVLFRARPGGWKRAS</sequence>
<organism evidence="1 2">
    <name type="scientific">Faunimonas pinastri</name>
    <dbReference type="NCBI Taxonomy" id="1855383"/>
    <lineage>
        <taxon>Bacteria</taxon>
        <taxon>Pseudomonadati</taxon>
        <taxon>Pseudomonadota</taxon>
        <taxon>Alphaproteobacteria</taxon>
        <taxon>Hyphomicrobiales</taxon>
        <taxon>Afifellaceae</taxon>
        <taxon>Faunimonas</taxon>
    </lineage>
</organism>
<dbReference type="STRING" id="1855383.SAMN05216548_11389"/>
<gene>
    <name evidence="1" type="ORF">SAMN05216548_11389</name>
</gene>
<dbReference type="Proteomes" id="UP000199647">
    <property type="component" value="Unassembled WGS sequence"/>
</dbReference>
<dbReference type="EMBL" id="FOFG01000013">
    <property type="protein sequence ID" value="SER22235.1"/>
    <property type="molecule type" value="Genomic_DNA"/>
</dbReference>
<dbReference type="PIRSF" id="PIRSF034285">
    <property type="entry name" value="UCP034285"/>
    <property type="match status" value="1"/>
</dbReference>
<protein>
    <submittedName>
        <fullName evidence="1">Protein ImuA</fullName>
    </submittedName>
</protein>
<name>A0A1H9MFM0_9HYPH</name>
<evidence type="ECO:0000313" key="1">
    <source>
        <dbReference type="EMBL" id="SER22235.1"/>
    </source>
</evidence>
<reference evidence="1 2" key="1">
    <citation type="submission" date="2016-10" db="EMBL/GenBank/DDBJ databases">
        <authorList>
            <person name="de Groot N.N."/>
        </authorList>
    </citation>
    <scope>NUCLEOTIDE SEQUENCE [LARGE SCALE GENOMIC DNA]</scope>
    <source>
        <strain evidence="1 2">A52C2</strain>
    </source>
</reference>
<proteinExistence type="predicted"/>
<accession>A0A1H9MFM0</accession>
<dbReference type="Gene3D" id="3.40.50.300">
    <property type="entry name" value="P-loop containing nucleotide triphosphate hydrolases"/>
    <property type="match status" value="1"/>
</dbReference>
<dbReference type="InterPro" id="IPR027417">
    <property type="entry name" value="P-loop_NTPase"/>
</dbReference>
<dbReference type="InterPro" id="IPR017026">
    <property type="entry name" value="ImuA"/>
</dbReference>
<evidence type="ECO:0000313" key="2">
    <source>
        <dbReference type="Proteomes" id="UP000199647"/>
    </source>
</evidence>
<dbReference type="SUPFAM" id="SSF52540">
    <property type="entry name" value="P-loop containing nucleoside triphosphate hydrolases"/>
    <property type="match status" value="1"/>
</dbReference>
<dbReference type="AlphaFoldDB" id="A0A1H9MFM0"/>
<keyword evidence="2" id="KW-1185">Reference proteome</keyword>